<gene>
    <name evidence="3" type="ORF">SAMN03080599_01824</name>
</gene>
<dbReference type="InterPro" id="IPR000587">
    <property type="entry name" value="Creatinase_N"/>
</dbReference>
<protein>
    <submittedName>
        <fullName evidence="3">Xaa-Pro dipeptidase</fullName>
    </submittedName>
</protein>
<accession>A0A1G5RZL0</accession>
<dbReference type="SUPFAM" id="SSF53092">
    <property type="entry name" value="Creatinase/prolidase N-terminal domain"/>
    <property type="match status" value="1"/>
</dbReference>
<dbReference type="InterPro" id="IPR029149">
    <property type="entry name" value="Creatin/AminoP/Spt16_N"/>
</dbReference>
<evidence type="ECO:0000313" key="4">
    <source>
        <dbReference type="Proteomes" id="UP000199208"/>
    </source>
</evidence>
<dbReference type="EMBL" id="FMWL01000008">
    <property type="protein sequence ID" value="SCZ79575.1"/>
    <property type="molecule type" value="Genomic_DNA"/>
</dbReference>
<dbReference type="Gene3D" id="3.90.230.10">
    <property type="entry name" value="Creatinase/methionine aminopeptidase superfamily"/>
    <property type="match status" value="1"/>
</dbReference>
<evidence type="ECO:0000259" key="2">
    <source>
        <dbReference type="Pfam" id="PF01321"/>
    </source>
</evidence>
<dbReference type="InterPro" id="IPR036005">
    <property type="entry name" value="Creatinase/aminopeptidase-like"/>
</dbReference>
<dbReference type="Pfam" id="PF00557">
    <property type="entry name" value="Peptidase_M24"/>
    <property type="match status" value="1"/>
</dbReference>
<dbReference type="PANTHER" id="PTHR46112:SF2">
    <property type="entry name" value="XAA-PRO AMINOPEPTIDASE P-RELATED"/>
    <property type="match status" value="1"/>
</dbReference>
<dbReference type="RefSeq" id="WP_170829380.1">
    <property type="nucleotide sequence ID" value="NZ_FMWL01000008.1"/>
</dbReference>
<dbReference type="Proteomes" id="UP000199208">
    <property type="component" value="Unassembled WGS sequence"/>
</dbReference>
<dbReference type="CDD" id="cd01066">
    <property type="entry name" value="APP_MetAP"/>
    <property type="match status" value="1"/>
</dbReference>
<feature type="domain" description="Creatinase N-terminal" evidence="2">
    <location>
        <begin position="15"/>
        <end position="157"/>
    </location>
</feature>
<evidence type="ECO:0000313" key="3">
    <source>
        <dbReference type="EMBL" id="SCZ79575.1"/>
    </source>
</evidence>
<dbReference type="STRING" id="1120920.SAMN03080599_01824"/>
<dbReference type="PANTHER" id="PTHR46112">
    <property type="entry name" value="AMINOPEPTIDASE"/>
    <property type="match status" value="1"/>
</dbReference>
<dbReference type="InterPro" id="IPR050659">
    <property type="entry name" value="Peptidase_M24B"/>
</dbReference>
<evidence type="ECO:0000259" key="1">
    <source>
        <dbReference type="Pfam" id="PF00557"/>
    </source>
</evidence>
<reference evidence="3 4" key="1">
    <citation type="submission" date="2016-10" db="EMBL/GenBank/DDBJ databases">
        <authorList>
            <person name="de Groot N.N."/>
        </authorList>
    </citation>
    <scope>NUCLEOTIDE SEQUENCE [LARGE SCALE GENOMIC DNA]</scope>
    <source>
        <strain evidence="3 4">DSM 2784</strain>
    </source>
</reference>
<organism evidence="3 4">
    <name type="scientific">Acidaminobacter hydrogenoformans DSM 2784</name>
    <dbReference type="NCBI Taxonomy" id="1120920"/>
    <lineage>
        <taxon>Bacteria</taxon>
        <taxon>Bacillati</taxon>
        <taxon>Bacillota</taxon>
        <taxon>Clostridia</taxon>
        <taxon>Peptostreptococcales</taxon>
        <taxon>Acidaminobacteraceae</taxon>
        <taxon>Acidaminobacter</taxon>
    </lineage>
</organism>
<name>A0A1G5RZL0_9FIRM</name>
<dbReference type="Pfam" id="PF01321">
    <property type="entry name" value="Creatinase_N"/>
    <property type="match status" value="1"/>
</dbReference>
<feature type="domain" description="Peptidase M24" evidence="1">
    <location>
        <begin position="168"/>
        <end position="376"/>
    </location>
</feature>
<dbReference type="Gene3D" id="3.40.350.10">
    <property type="entry name" value="Creatinase/prolidase N-terminal domain"/>
    <property type="match status" value="1"/>
</dbReference>
<sequence>MSKTLYFEVSEYQERVSRTQKSMAEKGIDALIVTDPANMNYLSGFDGWSFYVHQCLIVFVDQSKIMWVGRGQDGNAARLTTWLEEEDIRAYTDDYVQSLVKHPMDFVSDILKEKGYDKKVIGTEMDTYYYTAKCQESLMKNCPNASFVDATNLVNWVKIVKSDNEIAYMRKAARIAERVMETAYEAVDIGVRQCDAAAKVSAAQVYGTEEFGGDYPSIIPLMPSGIRTSTPHLSWTDEPYKDGDTVILELSGCYRRYHCPLARTMILGKAPQTVIDLGKVVVEGINEALSVIKPGIYAEDVERAWAKSIAKSGFIKDSRIGYSMGLNYPPDWGEHTASLRPGDKTVLQPNMTFHMIPGIWLSDCGIDISESFRVTENGVETFTNYPRKLLVK</sequence>
<dbReference type="SUPFAM" id="SSF55920">
    <property type="entry name" value="Creatinase/aminopeptidase"/>
    <property type="match status" value="1"/>
</dbReference>
<dbReference type="AlphaFoldDB" id="A0A1G5RZL0"/>
<proteinExistence type="predicted"/>
<dbReference type="InterPro" id="IPR000994">
    <property type="entry name" value="Pept_M24"/>
</dbReference>
<keyword evidence="4" id="KW-1185">Reference proteome</keyword>